<dbReference type="CTD" id="20318751"/>
<reference evidence="1 2" key="1">
    <citation type="submission" date="2013-11" db="EMBL/GenBank/DDBJ databases">
        <title>Opisthorchis viverrini - life in the bile duct.</title>
        <authorList>
            <person name="Young N.D."/>
            <person name="Nagarajan N."/>
            <person name="Lin S.J."/>
            <person name="Korhonen P.K."/>
            <person name="Jex A.R."/>
            <person name="Hall R.S."/>
            <person name="Safavi-Hemami H."/>
            <person name="Kaewkong W."/>
            <person name="Bertrand D."/>
            <person name="Gao S."/>
            <person name="Seet Q."/>
            <person name="Wongkham S."/>
            <person name="Teh B.T."/>
            <person name="Wongkham C."/>
            <person name="Intapan P.M."/>
            <person name="Maleewong W."/>
            <person name="Yang X."/>
            <person name="Hu M."/>
            <person name="Wang Z."/>
            <person name="Hofmann A."/>
            <person name="Sternberg P.W."/>
            <person name="Tan P."/>
            <person name="Wang J."/>
            <person name="Gasser R.B."/>
        </authorList>
    </citation>
    <scope>NUCLEOTIDE SEQUENCE [LARGE SCALE GENOMIC DNA]</scope>
</reference>
<evidence type="ECO:0000313" key="1">
    <source>
        <dbReference type="EMBL" id="KER28616.1"/>
    </source>
</evidence>
<dbReference type="EMBL" id="KL596695">
    <property type="protein sequence ID" value="KER28616.1"/>
    <property type="molecule type" value="Genomic_DNA"/>
</dbReference>
<organism evidence="1 2">
    <name type="scientific">Opisthorchis viverrini</name>
    <name type="common">Southeast Asian liver fluke</name>
    <dbReference type="NCBI Taxonomy" id="6198"/>
    <lineage>
        <taxon>Eukaryota</taxon>
        <taxon>Metazoa</taxon>
        <taxon>Spiralia</taxon>
        <taxon>Lophotrochozoa</taxon>
        <taxon>Platyhelminthes</taxon>
        <taxon>Trematoda</taxon>
        <taxon>Digenea</taxon>
        <taxon>Opisthorchiida</taxon>
        <taxon>Opisthorchiata</taxon>
        <taxon>Opisthorchiidae</taxon>
        <taxon>Opisthorchis</taxon>
    </lineage>
</organism>
<dbReference type="Proteomes" id="UP000054324">
    <property type="component" value="Unassembled WGS sequence"/>
</dbReference>
<keyword evidence="2" id="KW-1185">Reference proteome</keyword>
<accession>A0A074ZND3</accession>
<dbReference type="AlphaFoldDB" id="A0A074ZND3"/>
<gene>
    <name evidence="1" type="ORF">T265_04569</name>
</gene>
<proteinExistence type="predicted"/>
<dbReference type="KEGG" id="ovi:T265_04569"/>
<dbReference type="GeneID" id="20318751"/>
<name>A0A074ZND3_OPIVI</name>
<protein>
    <submittedName>
        <fullName evidence="1">Uncharacterized protein</fullName>
    </submittedName>
</protein>
<sequence>MLIGIKITQVKIWLSSPLSNVLSPKYVANRQRVKAKSSSSTQKTEVLDVYEGDTEKSKLTLVDKGSRPIKAL</sequence>
<dbReference type="RefSeq" id="XP_009167608.1">
    <property type="nucleotide sequence ID" value="XM_009169344.1"/>
</dbReference>
<evidence type="ECO:0000313" key="2">
    <source>
        <dbReference type="Proteomes" id="UP000054324"/>
    </source>
</evidence>